<evidence type="ECO:0000313" key="2">
    <source>
        <dbReference type="EMBL" id="GAA3599698.1"/>
    </source>
</evidence>
<protein>
    <recommendedName>
        <fullName evidence="4">RES domain-containing protein</fullName>
    </recommendedName>
</protein>
<name>A0ABP6Z7I6_9ACTN</name>
<comment type="caution">
    <text evidence="2">The sequence shown here is derived from an EMBL/GenBank/DDBJ whole genome shotgun (WGS) entry which is preliminary data.</text>
</comment>
<proteinExistence type="predicted"/>
<feature type="compositionally biased region" description="Polar residues" evidence="1">
    <location>
        <begin position="57"/>
        <end position="67"/>
    </location>
</feature>
<feature type="region of interest" description="Disordered" evidence="1">
    <location>
        <begin position="44"/>
        <end position="67"/>
    </location>
</feature>
<dbReference type="EMBL" id="BAABCE010000089">
    <property type="protein sequence ID" value="GAA3599698.1"/>
    <property type="molecule type" value="Genomic_DNA"/>
</dbReference>
<accession>A0ABP6Z7I6</accession>
<dbReference type="Proteomes" id="UP001500707">
    <property type="component" value="Unassembled WGS sequence"/>
</dbReference>
<organism evidence="2 3">
    <name type="scientific">Streptomyces osmaniensis</name>
    <dbReference type="NCBI Taxonomy" id="593134"/>
    <lineage>
        <taxon>Bacteria</taxon>
        <taxon>Bacillati</taxon>
        <taxon>Actinomycetota</taxon>
        <taxon>Actinomycetes</taxon>
        <taxon>Kitasatosporales</taxon>
        <taxon>Streptomycetaceae</taxon>
        <taxon>Streptomyces</taxon>
    </lineage>
</organism>
<reference evidence="3" key="1">
    <citation type="journal article" date="2019" name="Int. J. Syst. Evol. Microbiol.">
        <title>The Global Catalogue of Microorganisms (GCM) 10K type strain sequencing project: providing services to taxonomists for standard genome sequencing and annotation.</title>
        <authorList>
            <consortium name="The Broad Institute Genomics Platform"/>
            <consortium name="The Broad Institute Genome Sequencing Center for Infectious Disease"/>
            <person name="Wu L."/>
            <person name="Ma J."/>
        </authorList>
    </citation>
    <scope>NUCLEOTIDE SEQUENCE [LARGE SCALE GENOMIC DNA]</scope>
    <source>
        <strain evidence="3">JCM 17656</strain>
    </source>
</reference>
<sequence length="67" mass="7096">MAVPPKVGGSPLRLAAARGTALVDGHRVLYAASGPNRDDVFRRTLSAKTSGDKTAVRPSNVQLRDRP</sequence>
<keyword evidence="3" id="KW-1185">Reference proteome</keyword>
<evidence type="ECO:0000313" key="3">
    <source>
        <dbReference type="Proteomes" id="UP001500707"/>
    </source>
</evidence>
<evidence type="ECO:0000256" key="1">
    <source>
        <dbReference type="SAM" id="MobiDB-lite"/>
    </source>
</evidence>
<evidence type="ECO:0008006" key="4">
    <source>
        <dbReference type="Google" id="ProtNLM"/>
    </source>
</evidence>
<gene>
    <name evidence="2" type="ORF">GCM10022295_93560</name>
</gene>